<dbReference type="EMBL" id="JAWHTF010000001">
    <property type="protein sequence ID" value="MDU8885025.1"/>
    <property type="molecule type" value="Genomic_DNA"/>
</dbReference>
<keyword evidence="1" id="KW-0812">Transmembrane</keyword>
<sequence>MKTVIIIQIVSVIISLIAPIFFYRSFKEGIDKSNIECSQKLKSNGILFGSLSIWVLLVYIFTLNEVFAYSHDELFPKFLFGLLIPVIITLLQFRNKRFRTIINNMSYKSLAEGQLWRVLGAIFFLVATSGIGPREFISSGVGDVTTGLIALLTVWALTKGFKWSKMSMWALIAFGVSDLLIVLFVLLTKYPIWYDAMPSTAIAGSFPMMLIIGIAAPMALLLHIFMLRKLILENKANN</sequence>
<feature type="transmembrane region" description="Helical" evidence="1">
    <location>
        <begin position="208"/>
        <end position="227"/>
    </location>
</feature>
<dbReference type="Proteomes" id="UP001268651">
    <property type="component" value="Unassembled WGS sequence"/>
</dbReference>
<protein>
    <submittedName>
        <fullName evidence="2">Uncharacterized protein</fullName>
    </submittedName>
</protein>
<organism evidence="2 3">
    <name type="scientific">Gilvirhabdus luticola</name>
    <dbReference type="NCBI Taxonomy" id="3079858"/>
    <lineage>
        <taxon>Bacteria</taxon>
        <taxon>Pseudomonadati</taxon>
        <taxon>Bacteroidota</taxon>
        <taxon>Flavobacteriia</taxon>
        <taxon>Flavobacteriales</taxon>
        <taxon>Flavobacteriaceae</taxon>
        <taxon>Gilvirhabdus</taxon>
    </lineage>
</organism>
<keyword evidence="1" id="KW-0472">Membrane</keyword>
<name>A0ABU3U3P9_9FLAO</name>
<reference evidence="2 3" key="1">
    <citation type="submission" date="2023-10" db="EMBL/GenBank/DDBJ databases">
        <title>Marimonas sp. nov. isolated from tidal mud flat.</title>
        <authorList>
            <person name="Jaincy N.J."/>
            <person name="Srinivasan S."/>
            <person name="Lee S.-S."/>
        </authorList>
    </citation>
    <scope>NUCLEOTIDE SEQUENCE [LARGE SCALE GENOMIC DNA]</scope>
    <source>
        <strain evidence="2 3">MJ-SS3</strain>
    </source>
</reference>
<evidence type="ECO:0000313" key="2">
    <source>
        <dbReference type="EMBL" id="MDU8885025.1"/>
    </source>
</evidence>
<dbReference type="RefSeq" id="WP_316660849.1">
    <property type="nucleotide sequence ID" value="NZ_JAWHTF010000001.1"/>
</dbReference>
<feature type="transmembrane region" description="Helical" evidence="1">
    <location>
        <begin position="44"/>
        <end position="62"/>
    </location>
</feature>
<evidence type="ECO:0000256" key="1">
    <source>
        <dbReference type="SAM" id="Phobius"/>
    </source>
</evidence>
<feature type="transmembrane region" description="Helical" evidence="1">
    <location>
        <begin position="137"/>
        <end position="157"/>
    </location>
</feature>
<keyword evidence="1" id="KW-1133">Transmembrane helix</keyword>
<feature type="transmembrane region" description="Helical" evidence="1">
    <location>
        <begin position="114"/>
        <end position="131"/>
    </location>
</feature>
<accession>A0ABU3U3P9</accession>
<feature type="transmembrane region" description="Helical" evidence="1">
    <location>
        <begin position="74"/>
        <end position="93"/>
    </location>
</feature>
<feature type="transmembrane region" description="Helical" evidence="1">
    <location>
        <begin position="6"/>
        <end position="23"/>
    </location>
</feature>
<evidence type="ECO:0000313" key="3">
    <source>
        <dbReference type="Proteomes" id="UP001268651"/>
    </source>
</evidence>
<comment type="caution">
    <text evidence="2">The sequence shown here is derived from an EMBL/GenBank/DDBJ whole genome shotgun (WGS) entry which is preliminary data.</text>
</comment>
<feature type="transmembrane region" description="Helical" evidence="1">
    <location>
        <begin position="169"/>
        <end position="188"/>
    </location>
</feature>
<proteinExistence type="predicted"/>
<keyword evidence="3" id="KW-1185">Reference proteome</keyword>
<gene>
    <name evidence="2" type="ORF">RXV94_02555</name>
</gene>